<evidence type="ECO:0000313" key="3">
    <source>
        <dbReference type="Proteomes" id="UP000028821"/>
    </source>
</evidence>
<gene>
    <name evidence="2" type="ORF">TGMAS_305455A</name>
</gene>
<dbReference type="Proteomes" id="UP000028821">
    <property type="component" value="Unassembled WGS sequence"/>
</dbReference>
<evidence type="ECO:0000313" key="2">
    <source>
        <dbReference type="EMBL" id="KFH07090.1"/>
    </source>
</evidence>
<name>A0A086Q3A8_TOXGO</name>
<dbReference type="EMBL" id="AEXC02002200">
    <property type="protein sequence ID" value="KFH07090.1"/>
    <property type="molecule type" value="Genomic_DNA"/>
</dbReference>
<dbReference type="AlphaFoldDB" id="A0A086Q3A8"/>
<feature type="region of interest" description="Disordered" evidence="1">
    <location>
        <begin position="1"/>
        <end position="23"/>
    </location>
</feature>
<reference evidence="2 3" key="1">
    <citation type="submission" date="2014-04" db="EMBL/GenBank/DDBJ databases">
        <authorList>
            <person name="Sibley D."/>
            <person name="Venepally P."/>
            <person name="Karamycheva S."/>
            <person name="Hadjithomas M."/>
            <person name="Khan A."/>
            <person name="Brunk B."/>
            <person name="Roos D."/>
            <person name="Caler E."/>
            <person name="Lorenzi H."/>
        </authorList>
    </citation>
    <scope>NUCLEOTIDE SEQUENCE [LARGE SCALE GENOMIC DNA]</scope>
    <source>
        <strain evidence="2 3">MAS</strain>
    </source>
</reference>
<comment type="caution">
    <text evidence="2">The sequence shown here is derived from an EMBL/GenBank/DDBJ whole genome shotgun (WGS) entry which is preliminary data.</text>
</comment>
<feature type="non-terminal residue" evidence="2">
    <location>
        <position position="23"/>
    </location>
</feature>
<organism evidence="2 3">
    <name type="scientific">Toxoplasma gondii MAS</name>
    <dbReference type="NCBI Taxonomy" id="943118"/>
    <lineage>
        <taxon>Eukaryota</taxon>
        <taxon>Sar</taxon>
        <taxon>Alveolata</taxon>
        <taxon>Apicomplexa</taxon>
        <taxon>Conoidasida</taxon>
        <taxon>Coccidia</taxon>
        <taxon>Eucoccidiorida</taxon>
        <taxon>Eimeriorina</taxon>
        <taxon>Sarcocystidae</taxon>
        <taxon>Toxoplasma</taxon>
    </lineage>
</organism>
<dbReference type="VEuPathDB" id="ToxoDB:TGMAS_305455A"/>
<accession>A0A086Q3A8</accession>
<protein>
    <submittedName>
        <fullName evidence="2">Uncharacterized protein</fullName>
    </submittedName>
</protein>
<sequence length="23" mass="2381">MFQTISSCPTETSSAEGSSSKNT</sequence>
<evidence type="ECO:0000256" key="1">
    <source>
        <dbReference type="SAM" id="MobiDB-lite"/>
    </source>
</evidence>
<proteinExistence type="predicted"/>